<dbReference type="PANTHER" id="PTHR22012">
    <property type="entry name" value="FIBROUS SHEATH INTERACTING PROTEIN 1"/>
    <property type="match status" value="1"/>
</dbReference>
<dbReference type="PRINTS" id="PR02075">
    <property type="entry name" value="FIBSHEATHIP1"/>
</dbReference>
<dbReference type="Proteomes" id="UP001178508">
    <property type="component" value="Chromosome 15"/>
</dbReference>
<accession>A0AAV1GI87</accession>
<dbReference type="AlphaFoldDB" id="A0AAV1GI87"/>
<sequence>MEITRGSLEDISRPASSEKTGSRVSSVSLPRNKRIGPAAPPLSLVVLSNDVTNTKMHSNSEYTITSPQARGLPDKGPFFTDLTNEEEDDPKLQRAIEEMKRLDEQLSEATRREKEAKHRRQKLLASLWQAFMRKPKDHSECAQEARITRLFLASEETFGREEVENSAPVFQTQIPDCDHTRDSKSAGRCEKMPDSWTESFEVGHEERREEQFEGSHYGDSKGKKKQKAFVKRNIELVGSEGAQVLLSQAEKKRLAELLREIEEEDNARGADSEEEMGAVSVPTGQGYTPEPSDHERLNDIDSKLRHFLPKEEFLSVQSSYTDIGRMSKDCGSQVGWMCDGDQQSGGKVLQDIKERRGQERRLQEIDQQLELLGLSQEMTIDSPDLSEEQILSLLNECELPERWIQDLERLTDPN</sequence>
<feature type="coiled-coil region" evidence="4">
    <location>
        <begin position="92"/>
        <end position="119"/>
    </location>
</feature>
<dbReference type="Pfam" id="PF15554">
    <property type="entry name" value="FSIP1"/>
    <property type="match status" value="1"/>
</dbReference>
<dbReference type="EMBL" id="OY660878">
    <property type="protein sequence ID" value="CAJ1073762.1"/>
    <property type="molecule type" value="Genomic_DNA"/>
</dbReference>
<evidence type="ECO:0000313" key="6">
    <source>
        <dbReference type="EMBL" id="CAJ1073762.1"/>
    </source>
</evidence>
<feature type="region of interest" description="Disordered" evidence="5">
    <location>
        <begin position="1"/>
        <end position="39"/>
    </location>
</feature>
<comment type="similarity">
    <text evidence="1">Belongs to the FSIP1 family.</text>
</comment>
<name>A0AAV1GI87_XYRNO</name>
<evidence type="ECO:0000256" key="1">
    <source>
        <dbReference type="ARBA" id="ARBA00010495"/>
    </source>
</evidence>
<evidence type="ECO:0000256" key="3">
    <source>
        <dbReference type="ARBA" id="ARBA00023054"/>
    </source>
</evidence>
<protein>
    <recommendedName>
        <fullName evidence="2">Fibrous sheath-interacting protein 1</fullName>
    </recommendedName>
</protein>
<feature type="region of interest" description="Disordered" evidence="5">
    <location>
        <begin position="264"/>
        <end position="294"/>
    </location>
</feature>
<evidence type="ECO:0000256" key="4">
    <source>
        <dbReference type="SAM" id="Coils"/>
    </source>
</evidence>
<dbReference type="PANTHER" id="PTHR22012:SF2">
    <property type="entry name" value="FIBROUS SHEATH-INTERACTING PROTEIN 1"/>
    <property type="match status" value="1"/>
</dbReference>
<evidence type="ECO:0000256" key="5">
    <source>
        <dbReference type="SAM" id="MobiDB-lite"/>
    </source>
</evidence>
<dbReference type="InterPro" id="IPR026246">
    <property type="entry name" value="Fsip1"/>
</dbReference>
<keyword evidence="7" id="KW-1185">Reference proteome</keyword>
<proteinExistence type="inferred from homology"/>
<evidence type="ECO:0000256" key="2">
    <source>
        <dbReference type="ARBA" id="ARBA00019480"/>
    </source>
</evidence>
<organism evidence="6 7">
    <name type="scientific">Xyrichtys novacula</name>
    <name type="common">Pearly razorfish</name>
    <name type="synonym">Hemipteronotus novacula</name>
    <dbReference type="NCBI Taxonomy" id="13765"/>
    <lineage>
        <taxon>Eukaryota</taxon>
        <taxon>Metazoa</taxon>
        <taxon>Chordata</taxon>
        <taxon>Craniata</taxon>
        <taxon>Vertebrata</taxon>
        <taxon>Euteleostomi</taxon>
        <taxon>Actinopterygii</taxon>
        <taxon>Neopterygii</taxon>
        <taxon>Teleostei</taxon>
        <taxon>Neoteleostei</taxon>
        <taxon>Acanthomorphata</taxon>
        <taxon>Eupercaria</taxon>
        <taxon>Labriformes</taxon>
        <taxon>Labridae</taxon>
        <taxon>Xyrichtys</taxon>
    </lineage>
</organism>
<gene>
    <name evidence="6" type="ORF">XNOV1_A000070</name>
</gene>
<feature type="compositionally biased region" description="Polar residues" evidence="5">
    <location>
        <begin position="14"/>
        <end position="29"/>
    </location>
</feature>
<feature type="region of interest" description="Disordered" evidence="5">
    <location>
        <begin position="173"/>
        <end position="196"/>
    </location>
</feature>
<evidence type="ECO:0000313" key="7">
    <source>
        <dbReference type="Proteomes" id="UP001178508"/>
    </source>
</evidence>
<reference evidence="6" key="1">
    <citation type="submission" date="2023-08" db="EMBL/GenBank/DDBJ databases">
        <authorList>
            <person name="Alioto T."/>
            <person name="Alioto T."/>
            <person name="Gomez Garrido J."/>
        </authorList>
    </citation>
    <scope>NUCLEOTIDE SEQUENCE</scope>
</reference>
<feature type="compositionally biased region" description="Basic and acidic residues" evidence="5">
    <location>
        <begin position="176"/>
        <end position="193"/>
    </location>
</feature>
<keyword evidence="3 4" id="KW-0175">Coiled coil</keyword>